<dbReference type="OMA" id="FICHELM"/>
<dbReference type="PRINTS" id="PR00464">
    <property type="entry name" value="EP450II"/>
</dbReference>
<dbReference type="Proteomes" id="UP000015102">
    <property type="component" value="Unassembled WGS sequence"/>
</dbReference>
<dbReference type="AlphaFoldDB" id="T1GRR6"/>
<dbReference type="InterPro" id="IPR050476">
    <property type="entry name" value="Insect_CytP450_Detox"/>
</dbReference>
<dbReference type="GO" id="GO:0016705">
    <property type="term" value="F:oxidoreductase activity, acting on paired donors, with incorporation or reduction of molecular oxygen"/>
    <property type="evidence" value="ECO:0007669"/>
    <property type="project" value="InterPro"/>
</dbReference>
<evidence type="ECO:0008006" key="17">
    <source>
        <dbReference type="Google" id="ProtNLM"/>
    </source>
</evidence>
<evidence type="ECO:0000256" key="2">
    <source>
        <dbReference type="ARBA" id="ARBA00003690"/>
    </source>
</evidence>
<dbReference type="GO" id="GO:0004497">
    <property type="term" value="F:monooxygenase activity"/>
    <property type="evidence" value="ECO:0007669"/>
    <property type="project" value="UniProtKB-KW"/>
</dbReference>
<evidence type="ECO:0000256" key="9">
    <source>
        <dbReference type="ARBA" id="ARBA00022848"/>
    </source>
</evidence>
<keyword evidence="6" id="KW-0349">Heme</keyword>
<evidence type="ECO:0000256" key="12">
    <source>
        <dbReference type="ARBA" id="ARBA00023033"/>
    </source>
</evidence>
<evidence type="ECO:0000256" key="6">
    <source>
        <dbReference type="ARBA" id="ARBA00022617"/>
    </source>
</evidence>
<dbReference type="Gene3D" id="1.10.630.10">
    <property type="entry name" value="Cytochrome P450"/>
    <property type="match status" value="1"/>
</dbReference>
<keyword evidence="16" id="KW-1185">Reference proteome</keyword>
<dbReference type="PANTHER" id="PTHR24292:SF54">
    <property type="entry name" value="CYP9F3-RELATED"/>
    <property type="match status" value="1"/>
</dbReference>
<dbReference type="STRING" id="36166.T1GRR6"/>
<comment type="similarity">
    <text evidence="5">Belongs to the cytochrome P450 family.</text>
</comment>
<keyword evidence="7" id="KW-0479">Metal-binding</keyword>
<evidence type="ECO:0000256" key="4">
    <source>
        <dbReference type="ARBA" id="ARBA00004406"/>
    </source>
</evidence>
<feature type="chain" id="PRO_5004577096" description="Cytochrome P450" evidence="14">
    <location>
        <begin position="33"/>
        <end position="415"/>
    </location>
</feature>
<name>T1GRR6_MEGSC</name>
<dbReference type="SUPFAM" id="SSF48264">
    <property type="entry name" value="Cytochrome P450"/>
    <property type="match status" value="1"/>
</dbReference>
<proteinExistence type="inferred from homology"/>
<keyword evidence="10" id="KW-0560">Oxidoreductase</keyword>
<dbReference type="InterPro" id="IPR002402">
    <property type="entry name" value="Cyt_P450_E_grp-II"/>
</dbReference>
<organism evidence="15 16">
    <name type="scientific">Megaselia scalaris</name>
    <name type="common">Humpbacked fly</name>
    <name type="synonym">Phora scalaris</name>
    <dbReference type="NCBI Taxonomy" id="36166"/>
    <lineage>
        <taxon>Eukaryota</taxon>
        <taxon>Metazoa</taxon>
        <taxon>Ecdysozoa</taxon>
        <taxon>Arthropoda</taxon>
        <taxon>Hexapoda</taxon>
        <taxon>Insecta</taxon>
        <taxon>Pterygota</taxon>
        <taxon>Neoptera</taxon>
        <taxon>Endopterygota</taxon>
        <taxon>Diptera</taxon>
        <taxon>Brachycera</taxon>
        <taxon>Muscomorpha</taxon>
        <taxon>Platypezoidea</taxon>
        <taxon>Phoridae</taxon>
        <taxon>Megaseliini</taxon>
        <taxon>Megaselia</taxon>
    </lineage>
</organism>
<keyword evidence="9" id="KW-0492">Microsome</keyword>
<reference evidence="15" key="2">
    <citation type="submission" date="2015-06" db="UniProtKB">
        <authorList>
            <consortium name="EnsemblMetazoa"/>
        </authorList>
    </citation>
    <scope>IDENTIFICATION</scope>
</reference>
<dbReference type="EnsemblMetazoa" id="MESCA006356-RA">
    <property type="protein sequence ID" value="MESCA006356-PA"/>
    <property type="gene ID" value="MESCA006356"/>
</dbReference>
<dbReference type="GO" id="GO:0005506">
    <property type="term" value="F:iron ion binding"/>
    <property type="evidence" value="ECO:0007669"/>
    <property type="project" value="InterPro"/>
</dbReference>
<evidence type="ECO:0000256" key="7">
    <source>
        <dbReference type="ARBA" id="ARBA00022723"/>
    </source>
</evidence>
<dbReference type="GO" id="GO:0020037">
    <property type="term" value="F:heme binding"/>
    <property type="evidence" value="ECO:0007669"/>
    <property type="project" value="InterPro"/>
</dbReference>
<dbReference type="Pfam" id="PF00067">
    <property type="entry name" value="p450"/>
    <property type="match status" value="1"/>
</dbReference>
<feature type="signal peptide" evidence="14">
    <location>
        <begin position="1"/>
        <end position="32"/>
    </location>
</feature>
<dbReference type="EMBL" id="CAQQ02394083">
    <property type="status" value="NOT_ANNOTATED_CDS"/>
    <property type="molecule type" value="Genomic_DNA"/>
</dbReference>
<dbReference type="EMBL" id="CAQQ02394084">
    <property type="status" value="NOT_ANNOTATED_CDS"/>
    <property type="molecule type" value="Genomic_DNA"/>
</dbReference>
<evidence type="ECO:0000313" key="16">
    <source>
        <dbReference type="Proteomes" id="UP000015102"/>
    </source>
</evidence>
<dbReference type="GO" id="GO:0005789">
    <property type="term" value="C:endoplasmic reticulum membrane"/>
    <property type="evidence" value="ECO:0007669"/>
    <property type="project" value="UniProtKB-SubCell"/>
</dbReference>
<dbReference type="InterPro" id="IPR001128">
    <property type="entry name" value="Cyt_P450"/>
</dbReference>
<evidence type="ECO:0000256" key="11">
    <source>
        <dbReference type="ARBA" id="ARBA00023004"/>
    </source>
</evidence>
<sequence>MPAALRISAWKPSESALLLIFCLYIAFRISSGGGHGASSLELKTSDVSFCFNINRGGWYQVRPASPLSAKFVLTGSFGGGDQVRYRLLLVPSTFEEYTFLAAYFEEIGIEYDKATPFLGTFKAPFLKREHFLDNLETIYKRFDSGIIGIFDLNKKAYMVRSPEVIRLITTKYFDHFTDRRGLFNDAEHSLLGNSLFQLRGKKWKDMRTSLSPAFTGSKLRGMFVLMRDISESTVEHLQCSSANEIELKDFLSRYANDVIATTAFGFQINSNKDPENYFFMTGKEIFNLNTFKLLFITSFSWLAKVLELDFLSKRQSEYYMKLVLEAMDLRKKQKIFRPDMINMLMEMREIGLEVDQRKWSDTELVAQCFSFFAAAFDTVSSTLSFICHELMENQDCQNKLRNEIFQSLELRMENM</sequence>
<comment type="function">
    <text evidence="2">May be involved in the metabolism of insect hormones and in the breakdown of synthetic insecticides.</text>
</comment>
<dbReference type="HOGENOM" id="CLU_001570_5_2_1"/>
<evidence type="ECO:0000256" key="3">
    <source>
        <dbReference type="ARBA" id="ARBA00004174"/>
    </source>
</evidence>
<keyword evidence="11" id="KW-0408">Iron</keyword>
<keyword evidence="14" id="KW-0732">Signal</keyword>
<evidence type="ECO:0000256" key="13">
    <source>
        <dbReference type="ARBA" id="ARBA00023136"/>
    </source>
</evidence>
<accession>T1GRR6</accession>
<keyword evidence="13" id="KW-0472">Membrane</keyword>
<evidence type="ECO:0000313" key="15">
    <source>
        <dbReference type="EnsemblMetazoa" id="MESCA006356-PA"/>
    </source>
</evidence>
<keyword evidence="12" id="KW-0503">Monooxygenase</keyword>
<evidence type="ECO:0000256" key="1">
    <source>
        <dbReference type="ARBA" id="ARBA00001971"/>
    </source>
</evidence>
<evidence type="ECO:0000256" key="10">
    <source>
        <dbReference type="ARBA" id="ARBA00023002"/>
    </source>
</evidence>
<comment type="cofactor">
    <cofactor evidence="1">
        <name>heme</name>
        <dbReference type="ChEBI" id="CHEBI:30413"/>
    </cofactor>
</comment>
<reference evidence="16" key="1">
    <citation type="submission" date="2013-02" db="EMBL/GenBank/DDBJ databases">
        <authorList>
            <person name="Hughes D."/>
        </authorList>
    </citation>
    <scope>NUCLEOTIDE SEQUENCE</scope>
    <source>
        <strain>Durham</strain>
        <strain evidence="16">NC isolate 2 -- Noor lab</strain>
    </source>
</reference>
<keyword evidence="8" id="KW-0256">Endoplasmic reticulum</keyword>
<dbReference type="InterPro" id="IPR036396">
    <property type="entry name" value="Cyt_P450_sf"/>
</dbReference>
<protein>
    <recommendedName>
        <fullName evidence="17">Cytochrome P450</fullName>
    </recommendedName>
</protein>
<comment type="subcellular location">
    <subcellularLocation>
        <location evidence="4">Endoplasmic reticulum membrane</location>
        <topology evidence="4">Peripheral membrane protein</topology>
    </subcellularLocation>
    <subcellularLocation>
        <location evidence="3">Microsome membrane</location>
        <topology evidence="3">Peripheral membrane protein</topology>
    </subcellularLocation>
</comment>
<evidence type="ECO:0000256" key="5">
    <source>
        <dbReference type="ARBA" id="ARBA00010617"/>
    </source>
</evidence>
<evidence type="ECO:0000256" key="14">
    <source>
        <dbReference type="SAM" id="SignalP"/>
    </source>
</evidence>
<evidence type="ECO:0000256" key="8">
    <source>
        <dbReference type="ARBA" id="ARBA00022824"/>
    </source>
</evidence>
<dbReference type="PANTHER" id="PTHR24292">
    <property type="entry name" value="CYTOCHROME P450"/>
    <property type="match status" value="1"/>
</dbReference>